<proteinExistence type="inferred from homology"/>
<dbReference type="GO" id="GO:0022857">
    <property type="term" value="F:transmembrane transporter activity"/>
    <property type="evidence" value="ECO:0007669"/>
    <property type="project" value="UniProtKB-UniRule"/>
</dbReference>
<feature type="transmembrane region" description="Helical" evidence="1">
    <location>
        <begin position="72"/>
        <end position="88"/>
    </location>
</feature>
<keyword evidence="1" id="KW-0813">Transport</keyword>
<keyword evidence="1" id="KW-0997">Cell inner membrane</keyword>
<dbReference type="InterPro" id="IPR003744">
    <property type="entry name" value="YhhQ"/>
</dbReference>
<protein>
    <recommendedName>
        <fullName evidence="1">Probable queuosine precursor transporter</fullName>
        <shortName evidence="1">Q precursor transporter</shortName>
    </recommendedName>
</protein>
<name>A0A2U1CH94_9BURK</name>
<dbReference type="PANTHER" id="PTHR34300:SF1">
    <property type="entry name" value="QUEUOSINE PRECURSOR TRANSPORTER"/>
    <property type="match status" value="1"/>
</dbReference>
<comment type="subcellular location">
    <subcellularLocation>
        <location evidence="1">Cell inner membrane</location>
        <topology evidence="1">Multi-pass membrane protein</topology>
    </subcellularLocation>
</comment>
<comment type="similarity">
    <text evidence="1">Belongs to the vitamin uptake transporter (VUT/ECF) (TC 2.A.88) family. Q precursor transporter subfamily.</text>
</comment>
<comment type="function">
    <text evidence="1">Involved in the import of queuosine (Q) precursors, required for Q precursor salvage.</text>
</comment>
<keyword evidence="3" id="KW-1185">Reference proteome</keyword>
<feature type="transmembrane region" description="Helical" evidence="1">
    <location>
        <begin position="17"/>
        <end position="36"/>
    </location>
</feature>
<dbReference type="OrthoDB" id="7065604at2"/>
<dbReference type="AlphaFoldDB" id="A0A2U1CH94"/>
<feature type="transmembrane region" description="Helical" evidence="1">
    <location>
        <begin position="123"/>
        <end position="144"/>
    </location>
</feature>
<keyword evidence="1" id="KW-0812">Transmembrane</keyword>
<feature type="transmembrane region" description="Helical" evidence="1">
    <location>
        <begin position="150"/>
        <end position="172"/>
    </location>
</feature>
<comment type="caution">
    <text evidence="2">The sequence shown here is derived from an EMBL/GenBank/DDBJ whole genome shotgun (WGS) entry which is preliminary data.</text>
</comment>
<keyword evidence="1" id="KW-1003">Cell membrane</keyword>
<dbReference type="EMBL" id="QEKO01000011">
    <property type="protein sequence ID" value="PVY60285.1"/>
    <property type="molecule type" value="Genomic_DNA"/>
</dbReference>
<evidence type="ECO:0000313" key="3">
    <source>
        <dbReference type="Proteomes" id="UP000246145"/>
    </source>
</evidence>
<dbReference type="PANTHER" id="PTHR34300">
    <property type="entry name" value="QUEUOSINE PRECURSOR TRANSPORTER-RELATED"/>
    <property type="match status" value="1"/>
</dbReference>
<dbReference type="Proteomes" id="UP000246145">
    <property type="component" value="Unassembled WGS sequence"/>
</dbReference>
<evidence type="ECO:0000313" key="2">
    <source>
        <dbReference type="EMBL" id="PVY60285.1"/>
    </source>
</evidence>
<dbReference type="HAMAP" id="MF_02088">
    <property type="entry name" value="Q_prec_transport"/>
    <property type="match status" value="1"/>
</dbReference>
<keyword evidence="1" id="KW-1133">Transmembrane helix</keyword>
<dbReference type="GO" id="GO:0005886">
    <property type="term" value="C:plasma membrane"/>
    <property type="evidence" value="ECO:0007669"/>
    <property type="project" value="UniProtKB-SubCell"/>
</dbReference>
<keyword evidence="1" id="KW-0472">Membrane</keyword>
<accession>A0A2U1CH94</accession>
<gene>
    <name evidence="2" type="ORF">C7440_3884</name>
</gene>
<evidence type="ECO:0000256" key="1">
    <source>
        <dbReference type="HAMAP-Rule" id="MF_02088"/>
    </source>
</evidence>
<organism evidence="2 3">
    <name type="scientific">Pusillimonas noertemannii</name>
    <dbReference type="NCBI Taxonomy" id="305977"/>
    <lineage>
        <taxon>Bacteria</taxon>
        <taxon>Pseudomonadati</taxon>
        <taxon>Pseudomonadota</taxon>
        <taxon>Betaproteobacteria</taxon>
        <taxon>Burkholderiales</taxon>
        <taxon>Alcaligenaceae</taxon>
        <taxon>Pusillimonas</taxon>
    </lineage>
</organism>
<reference evidence="2 3" key="1">
    <citation type="submission" date="2018-04" db="EMBL/GenBank/DDBJ databases">
        <title>Genomic Encyclopedia of Type Strains, Phase IV (KMG-IV): sequencing the most valuable type-strain genomes for metagenomic binning, comparative biology and taxonomic classification.</title>
        <authorList>
            <person name="Goeker M."/>
        </authorList>
    </citation>
    <scope>NUCLEOTIDE SEQUENCE [LARGE SCALE GENOMIC DNA]</scope>
    <source>
        <strain evidence="2 3">DSM 10065</strain>
    </source>
</reference>
<sequence length="201" mass="21924">MTSTNQSAFLPMTLRQMAIAVLVMCAIVVGSNILVQYPINRWLTWGAITYPIAFLVADVLNRRFGPGAARRVAVFGFVAAIVVSFWVATPRIAVASGLAFLCAQLLDIHVFDRLREQRWWRAPLIAGVAGATLDTFIFFSVAFAGTQVPWVTLLFGDLAIKLFINATMLAPFRAFMWNLARPALAQDGAQPAIVRPGGRGA</sequence>
<feature type="transmembrane region" description="Helical" evidence="1">
    <location>
        <begin position="42"/>
        <end position="60"/>
    </location>
</feature>
<dbReference type="Pfam" id="PF02592">
    <property type="entry name" value="Vut_1"/>
    <property type="match status" value="2"/>
</dbReference>
<dbReference type="STRING" id="1231391.GCA_000308195_01214"/>